<dbReference type="SUPFAM" id="SSF52402">
    <property type="entry name" value="Adenine nucleotide alpha hydrolases-like"/>
    <property type="match status" value="1"/>
</dbReference>
<feature type="binding site" evidence="7">
    <location>
        <position position="372"/>
    </location>
    <ligand>
        <name>deamido-NAD(+)</name>
        <dbReference type="ChEBI" id="CHEBI:58437"/>
        <note>ligand shared between two neighboring subunits</note>
    </ligand>
</feature>
<evidence type="ECO:0000256" key="6">
    <source>
        <dbReference type="ARBA" id="ARBA00023027"/>
    </source>
</evidence>
<dbReference type="InterPro" id="IPR003694">
    <property type="entry name" value="NAD_synthase"/>
</dbReference>
<dbReference type="InterPro" id="IPR014445">
    <property type="entry name" value="Gln-dep_NAD_synthase"/>
</dbReference>
<dbReference type="Gene3D" id="3.40.50.620">
    <property type="entry name" value="HUPs"/>
    <property type="match status" value="1"/>
</dbReference>
<keyword evidence="6 7" id="KW-0520">NAD</keyword>
<dbReference type="CDD" id="cd00553">
    <property type="entry name" value="NAD_synthase"/>
    <property type="match status" value="1"/>
</dbReference>
<dbReference type="Gene3D" id="3.60.110.10">
    <property type="entry name" value="Carbon-nitrogen hydrolase"/>
    <property type="match status" value="1"/>
</dbReference>
<dbReference type="NCBIfam" id="TIGR00552">
    <property type="entry name" value="nadE"/>
    <property type="match status" value="1"/>
</dbReference>
<keyword evidence="4 7" id="KW-0547">Nucleotide-binding</keyword>
<feature type="active site" description="Proton acceptor; for glutaminase activity" evidence="7">
    <location>
        <position position="48"/>
    </location>
</feature>
<dbReference type="EC" id="6.3.5.1" evidence="7 8"/>
<dbReference type="GO" id="GO:0009435">
    <property type="term" value="P:NAD+ biosynthetic process"/>
    <property type="evidence" value="ECO:0007669"/>
    <property type="project" value="UniProtKB-UniRule"/>
</dbReference>
<dbReference type="CDD" id="cd07570">
    <property type="entry name" value="GAT_Gln-NAD-synth"/>
    <property type="match status" value="1"/>
</dbReference>
<dbReference type="PANTHER" id="PTHR23090">
    <property type="entry name" value="NH 3 /GLUTAMINE-DEPENDENT NAD + SYNTHETASE"/>
    <property type="match status" value="1"/>
</dbReference>
<evidence type="ECO:0000256" key="5">
    <source>
        <dbReference type="ARBA" id="ARBA00022840"/>
    </source>
</evidence>
<dbReference type="GO" id="GO:0004359">
    <property type="term" value="F:glutaminase activity"/>
    <property type="evidence" value="ECO:0007669"/>
    <property type="project" value="InterPro"/>
</dbReference>
<gene>
    <name evidence="7" type="primary">nadE</name>
    <name evidence="11" type="ORF">QJT80_13470</name>
</gene>
<dbReference type="GO" id="GO:0005737">
    <property type="term" value="C:cytoplasm"/>
    <property type="evidence" value="ECO:0007669"/>
    <property type="project" value="InterPro"/>
</dbReference>
<proteinExistence type="inferred from homology"/>
<evidence type="ECO:0000256" key="8">
    <source>
        <dbReference type="PIRNR" id="PIRNR006630"/>
    </source>
</evidence>
<name>A0AA95KJZ9_9GAMM</name>
<feature type="binding site" evidence="7">
    <location>
        <position position="396"/>
    </location>
    <ligand>
        <name>ATP</name>
        <dbReference type="ChEBI" id="CHEBI:30616"/>
    </ligand>
</feature>
<dbReference type="HAMAP" id="MF_02090">
    <property type="entry name" value="NadE_glutamine_dep"/>
    <property type="match status" value="1"/>
</dbReference>
<evidence type="ECO:0000256" key="7">
    <source>
        <dbReference type="HAMAP-Rule" id="MF_02090"/>
    </source>
</evidence>
<comment type="function">
    <text evidence="7">Catalyzes the ATP-dependent amidation of deamido-NAD to form NAD. Uses L-glutamine as a nitrogen source.</text>
</comment>
<dbReference type="Pfam" id="PF02540">
    <property type="entry name" value="NAD_synthase"/>
    <property type="match status" value="1"/>
</dbReference>
<dbReference type="PROSITE" id="PS50263">
    <property type="entry name" value="CN_HYDROLASE"/>
    <property type="match status" value="1"/>
</dbReference>
<dbReference type="EMBL" id="CP124755">
    <property type="protein sequence ID" value="WGZ90483.1"/>
    <property type="molecule type" value="Genomic_DNA"/>
</dbReference>
<feature type="active site" description="Nucleophile; for glutaminase activity" evidence="7">
    <location>
        <position position="151"/>
    </location>
</feature>
<feature type="binding site" evidence="7">
    <location>
        <position position="121"/>
    </location>
    <ligand>
        <name>L-glutamine</name>
        <dbReference type="ChEBI" id="CHEBI:58359"/>
    </ligand>
</feature>
<dbReference type="FunFam" id="3.40.50.620:FF:000106">
    <property type="entry name" value="Glutamine-dependent NAD(+) synthetase"/>
    <property type="match status" value="1"/>
</dbReference>
<dbReference type="GO" id="GO:0003952">
    <property type="term" value="F:NAD+ synthase (glutamine-hydrolyzing) activity"/>
    <property type="evidence" value="ECO:0007669"/>
    <property type="project" value="UniProtKB-UniRule"/>
</dbReference>
<accession>A0AA95KJZ9</accession>
<dbReference type="GO" id="GO:0008795">
    <property type="term" value="F:NAD+ synthase activity"/>
    <property type="evidence" value="ECO:0007669"/>
    <property type="project" value="UniProtKB-UniRule"/>
</dbReference>
<feature type="binding site" evidence="7">
    <location>
        <begin position="289"/>
        <end position="296"/>
    </location>
    <ligand>
        <name>ATP</name>
        <dbReference type="ChEBI" id="CHEBI:30616"/>
    </ligand>
</feature>
<dbReference type="SUPFAM" id="SSF56317">
    <property type="entry name" value="Carbon-nitrogen hydrolase"/>
    <property type="match status" value="1"/>
</dbReference>
<feature type="domain" description="CN hydrolase" evidence="10">
    <location>
        <begin position="8"/>
        <end position="247"/>
    </location>
</feature>
<comment type="pathway">
    <text evidence="1 7 8">Cofactor biosynthesis; NAD(+) biosynthesis; NAD(+) from deamido-NAD(+) (L-Gln route): step 1/1.</text>
</comment>
<feature type="active site" description="For glutaminase activity" evidence="7">
    <location>
        <position position="115"/>
    </location>
</feature>
<protein>
    <recommendedName>
        <fullName evidence="7 8">Glutamine-dependent NAD(+) synthetase</fullName>
        <ecNumber evidence="7 8">6.3.5.1</ecNumber>
    </recommendedName>
    <alternativeName>
        <fullName evidence="7 8">NAD(+) synthase [glutamine-hydrolyzing]</fullName>
    </alternativeName>
</protein>
<dbReference type="PIRSF" id="PIRSF006630">
    <property type="entry name" value="NADS_GAT"/>
    <property type="match status" value="1"/>
</dbReference>
<dbReference type="InterPro" id="IPR036526">
    <property type="entry name" value="C-N_Hydrolase_sf"/>
</dbReference>
<dbReference type="Proteomes" id="UP001300672">
    <property type="component" value="Chromosome"/>
</dbReference>
<feature type="binding site" evidence="7">
    <location>
        <position position="177"/>
    </location>
    <ligand>
        <name>L-glutamine</name>
        <dbReference type="ChEBI" id="CHEBI:58359"/>
    </ligand>
</feature>
<sequence length="551" mass="60670">MQKQISTLRIALAQLNVCVGDVQGNLNKIKQAINEAKTQQADIILLPEVALSGYSPEDLLYRPDFIAQMEQGIQRLLAESQSITVIVGAPLIRNGVLQNRACILRDGQLIAEYAKHCLPNYRVFDEKRYFTPGDTSLVIDVKGVKVGVLICEDIWHSSPMQAVVQAGADVVCVLNASPYRYDKPMERVNLIRNQAAHYQCPIAYTNLVGGQDELVFDGDSMLVDQQGQLQYKAPSFTEGVFVQEWQIAQPLTQTFPLTEPVVEAAIYQAIVTGLRDYVQKNGFRGVLLGLSGGIDSALTLALAVDALGADNVEAVMMPFRYTASISVEDAKAQAQWLGVTYREIPIEPIFNSFIAQLTPEFAGKPSDVTEENLQARIRGMLLMSLSNKHGKLLLSTSNKSESAVGYATLYGDMAGAFAPIKDVYKTLVYRLAVYRNTLGQAIPERVITRPPSAELAPGQVDQDSLPPYEILDGILQRFIEGNEALDSIVAAGFAQSTVKRVVNLVLLSEYKRNQAAPGVRITRRGFGKDWRYPLTSAWRKNLPLSNAEDTI</sequence>
<evidence type="ECO:0000256" key="3">
    <source>
        <dbReference type="ARBA" id="ARBA00022598"/>
    </source>
</evidence>
<evidence type="ECO:0000256" key="2">
    <source>
        <dbReference type="ARBA" id="ARBA00007145"/>
    </source>
</evidence>
<feature type="binding site" evidence="7">
    <location>
        <position position="183"/>
    </location>
    <ligand>
        <name>L-glutamine</name>
        <dbReference type="ChEBI" id="CHEBI:58359"/>
    </ligand>
</feature>
<evidence type="ECO:0000259" key="10">
    <source>
        <dbReference type="PROSITE" id="PS50263"/>
    </source>
</evidence>
<dbReference type="InterPro" id="IPR022310">
    <property type="entry name" value="NAD/GMP_synthase"/>
</dbReference>
<dbReference type="Pfam" id="PF00795">
    <property type="entry name" value="CN_hydrolase"/>
    <property type="match status" value="1"/>
</dbReference>
<comment type="catalytic activity">
    <reaction evidence="7 8">
        <text>deamido-NAD(+) + L-glutamine + ATP + H2O = L-glutamate + AMP + diphosphate + NAD(+) + H(+)</text>
        <dbReference type="Rhea" id="RHEA:24384"/>
        <dbReference type="ChEBI" id="CHEBI:15377"/>
        <dbReference type="ChEBI" id="CHEBI:15378"/>
        <dbReference type="ChEBI" id="CHEBI:29985"/>
        <dbReference type="ChEBI" id="CHEBI:30616"/>
        <dbReference type="ChEBI" id="CHEBI:33019"/>
        <dbReference type="ChEBI" id="CHEBI:57540"/>
        <dbReference type="ChEBI" id="CHEBI:58359"/>
        <dbReference type="ChEBI" id="CHEBI:58437"/>
        <dbReference type="ChEBI" id="CHEBI:456215"/>
        <dbReference type="EC" id="6.3.5.1"/>
    </reaction>
</comment>
<evidence type="ECO:0000313" key="11">
    <source>
        <dbReference type="EMBL" id="WGZ90483.1"/>
    </source>
</evidence>
<dbReference type="InterPro" id="IPR003010">
    <property type="entry name" value="C-N_Hydrolase"/>
</dbReference>
<reference evidence="11" key="1">
    <citation type="journal article" date="2023" name="Int. J. Mol. Sci.">
        <title>Metagenomics Revealed a New Genus 'Candidatus Thiocaldithrix dubininis' gen. nov., sp. nov. and a New Species 'Candidatus Thiothrix putei' sp. nov. in the Family Thiotrichaceae, Some Members of Which Have Traits of Both Na+- and H+-Motive Energetics.</title>
        <authorList>
            <person name="Ravin N.V."/>
            <person name="Muntyan M.S."/>
            <person name="Smolyakov D.D."/>
            <person name="Rudenko T.S."/>
            <person name="Beletsky A.V."/>
            <person name="Mardanov A.V."/>
            <person name="Grabovich M.Y."/>
        </authorList>
    </citation>
    <scope>NUCLEOTIDE SEQUENCE</scope>
    <source>
        <strain evidence="11">GKL-01</strain>
    </source>
</reference>
<evidence type="ECO:0000256" key="1">
    <source>
        <dbReference type="ARBA" id="ARBA00005188"/>
    </source>
</evidence>
<dbReference type="GO" id="GO:0005524">
    <property type="term" value="F:ATP binding"/>
    <property type="evidence" value="ECO:0007669"/>
    <property type="project" value="UniProtKB-UniRule"/>
</dbReference>
<comment type="similarity">
    <text evidence="2 7 8">In the C-terminal section; belongs to the NAD synthetase family.</text>
</comment>
<dbReference type="AlphaFoldDB" id="A0AA95KJZ9"/>
<organism evidence="11">
    <name type="scientific">Candidatus Thiocaldithrix dubininis</name>
    <dbReference type="NCBI Taxonomy" id="3080823"/>
    <lineage>
        <taxon>Bacteria</taxon>
        <taxon>Pseudomonadati</taxon>
        <taxon>Pseudomonadota</taxon>
        <taxon>Gammaproteobacteria</taxon>
        <taxon>Thiotrichales</taxon>
        <taxon>Thiotrichaceae</taxon>
        <taxon>Candidatus Thiocaldithrix</taxon>
    </lineage>
</organism>
<dbReference type="InterPro" id="IPR014729">
    <property type="entry name" value="Rossmann-like_a/b/a_fold"/>
</dbReference>
<evidence type="ECO:0000256" key="4">
    <source>
        <dbReference type="ARBA" id="ARBA00022741"/>
    </source>
</evidence>
<dbReference type="NCBIfam" id="NF010588">
    <property type="entry name" value="PRK13981.1"/>
    <property type="match status" value="1"/>
</dbReference>
<comment type="similarity">
    <text evidence="9">Belongs to the NAD synthetase family.</text>
</comment>
<dbReference type="PANTHER" id="PTHR23090:SF9">
    <property type="entry name" value="GLUTAMINE-DEPENDENT NAD(+) SYNTHETASE"/>
    <property type="match status" value="1"/>
</dbReference>
<evidence type="ECO:0000256" key="9">
    <source>
        <dbReference type="RuleBase" id="RU003811"/>
    </source>
</evidence>
<dbReference type="KEGG" id="tdu:QJT80_13470"/>
<comment type="caution">
    <text evidence="7">Lacks conserved residue(s) required for the propagation of feature annotation.</text>
</comment>
<keyword evidence="5 7" id="KW-0067">ATP-binding</keyword>
<reference evidence="11" key="2">
    <citation type="submission" date="2023-04" db="EMBL/GenBank/DDBJ databases">
        <authorList>
            <person name="Beletskiy A.V."/>
            <person name="Mardanov A.V."/>
            <person name="Ravin N.V."/>
        </authorList>
    </citation>
    <scope>NUCLEOTIDE SEQUENCE</scope>
    <source>
        <strain evidence="11">GKL-01</strain>
    </source>
</reference>
<feature type="binding site" evidence="7">
    <location>
        <position position="511"/>
    </location>
    <ligand>
        <name>deamido-NAD(+)</name>
        <dbReference type="ChEBI" id="CHEBI:58437"/>
        <note>ligand shared between two neighboring subunits</note>
    </ligand>
</feature>
<keyword evidence="3 7" id="KW-0436">Ligase</keyword>
<feature type="binding site" evidence="7">
    <location>
        <position position="401"/>
    </location>
    <ligand>
        <name>deamido-NAD(+)</name>
        <dbReference type="ChEBI" id="CHEBI:58437"/>
        <note>ligand shared between two neighboring subunits</note>
    </ligand>
</feature>